<accession>A0A3Q9G4C2</accession>
<organism evidence="2 3">
    <name type="scientific">Streptomyces luteoverticillatus</name>
    <name type="common">Streptoverticillium luteoverticillatus</name>
    <dbReference type="NCBI Taxonomy" id="66425"/>
    <lineage>
        <taxon>Bacteria</taxon>
        <taxon>Bacillati</taxon>
        <taxon>Actinomycetota</taxon>
        <taxon>Actinomycetes</taxon>
        <taxon>Kitasatosporales</taxon>
        <taxon>Streptomycetaceae</taxon>
        <taxon>Streptomyces</taxon>
    </lineage>
</organism>
<evidence type="ECO:0000256" key="1">
    <source>
        <dbReference type="SAM" id="SignalP"/>
    </source>
</evidence>
<reference evidence="2 3" key="1">
    <citation type="submission" date="2018-12" db="EMBL/GenBank/DDBJ databases">
        <title>The whole draft genome of Streptomyce luteoverticillatus CGMCC 15060.</title>
        <authorList>
            <person name="Feng Z."/>
            <person name="Chen G."/>
            <person name="Zhang J."/>
            <person name="Zhu H."/>
            <person name="Yu X."/>
            <person name="Zhang W."/>
            <person name="Zhang X."/>
        </authorList>
    </citation>
    <scope>NUCLEOTIDE SEQUENCE [LARGE SCALE GENOMIC DNA]</scope>
    <source>
        <strain evidence="2 3">CGMCC 15060</strain>
    </source>
</reference>
<gene>
    <name evidence="2" type="ORF">EKH77_32035</name>
</gene>
<dbReference type="RefSeq" id="WP_126917665.1">
    <property type="nucleotide sequence ID" value="NZ_CP034587.1"/>
</dbReference>
<protein>
    <submittedName>
        <fullName evidence="2">Uncharacterized protein</fullName>
    </submittedName>
</protein>
<feature type="signal peptide" evidence="1">
    <location>
        <begin position="1"/>
        <end position="24"/>
    </location>
</feature>
<sequence length="74" mass="7404">MRRIVALGVLGTAVLCATASPAHAARPGAKPEPVPLGRLAAPAEATLCHGETKSLPVVSQYSGVLQSACGALSR</sequence>
<keyword evidence="3" id="KW-1185">Reference proteome</keyword>
<feature type="chain" id="PRO_5018562964" evidence="1">
    <location>
        <begin position="25"/>
        <end position="74"/>
    </location>
</feature>
<proteinExistence type="predicted"/>
<dbReference type="Proteomes" id="UP000267900">
    <property type="component" value="Chromosome"/>
</dbReference>
<dbReference type="AlphaFoldDB" id="A0A3Q9G4C2"/>
<dbReference type="EMBL" id="CP034587">
    <property type="protein sequence ID" value="AZQ75163.1"/>
    <property type="molecule type" value="Genomic_DNA"/>
</dbReference>
<name>A0A3Q9G4C2_STRLT</name>
<evidence type="ECO:0000313" key="2">
    <source>
        <dbReference type="EMBL" id="AZQ75163.1"/>
    </source>
</evidence>
<evidence type="ECO:0000313" key="3">
    <source>
        <dbReference type="Proteomes" id="UP000267900"/>
    </source>
</evidence>
<keyword evidence="1" id="KW-0732">Signal</keyword>